<sequence>MKHLAEQEQEQQQQEQEQELKQKHHPHANPGLEPQSFSAAWTGSAVRPEHVRSSCYQLAPSEGDLANCVQRAALKAAAAAALPLYK</sequence>
<accession>A0A484BJL8</accession>
<evidence type="ECO:0000256" key="1">
    <source>
        <dbReference type="SAM" id="MobiDB-lite"/>
    </source>
</evidence>
<organism evidence="2 3">
    <name type="scientific">Drosophila navojoa</name>
    <name type="common">Fruit fly</name>
    <dbReference type="NCBI Taxonomy" id="7232"/>
    <lineage>
        <taxon>Eukaryota</taxon>
        <taxon>Metazoa</taxon>
        <taxon>Ecdysozoa</taxon>
        <taxon>Arthropoda</taxon>
        <taxon>Hexapoda</taxon>
        <taxon>Insecta</taxon>
        <taxon>Pterygota</taxon>
        <taxon>Neoptera</taxon>
        <taxon>Endopterygota</taxon>
        <taxon>Diptera</taxon>
        <taxon>Brachycera</taxon>
        <taxon>Muscomorpha</taxon>
        <taxon>Ephydroidea</taxon>
        <taxon>Drosophilidae</taxon>
        <taxon>Drosophila</taxon>
    </lineage>
</organism>
<reference evidence="2 3" key="1">
    <citation type="journal article" date="2019" name="J. Hered.">
        <title>An Improved Genome Assembly for Drosophila navojoa, the Basal Species in the mojavensis Cluster.</title>
        <authorList>
            <person name="Vanderlinde T."/>
            <person name="Dupim E.G."/>
            <person name="Nazario-Yepiz N.O."/>
            <person name="Carvalho A.B."/>
        </authorList>
    </citation>
    <scope>NUCLEOTIDE SEQUENCE [LARGE SCALE GENOMIC DNA]</scope>
    <source>
        <strain evidence="2">Navoj_Jal97</strain>
        <tissue evidence="2">Whole organism</tissue>
    </source>
</reference>
<dbReference type="AlphaFoldDB" id="A0A484BJL8"/>
<dbReference type="EMBL" id="LSRL02000028">
    <property type="protein sequence ID" value="TDG48977.1"/>
    <property type="molecule type" value="Genomic_DNA"/>
</dbReference>
<protein>
    <submittedName>
        <fullName evidence="2">Uncharacterized protein</fullName>
    </submittedName>
</protein>
<evidence type="ECO:0000313" key="2">
    <source>
        <dbReference type="EMBL" id="TDG48977.1"/>
    </source>
</evidence>
<gene>
    <name evidence="2" type="ORF">AWZ03_004661</name>
</gene>
<proteinExistence type="predicted"/>
<keyword evidence="3" id="KW-1185">Reference proteome</keyword>
<feature type="region of interest" description="Disordered" evidence="1">
    <location>
        <begin position="1"/>
        <end position="44"/>
    </location>
</feature>
<dbReference type="Proteomes" id="UP000295192">
    <property type="component" value="Unassembled WGS sequence"/>
</dbReference>
<name>A0A484BJL8_DRONA</name>
<evidence type="ECO:0000313" key="3">
    <source>
        <dbReference type="Proteomes" id="UP000295192"/>
    </source>
</evidence>
<comment type="caution">
    <text evidence="2">The sequence shown here is derived from an EMBL/GenBank/DDBJ whole genome shotgun (WGS) entry which is preliminary data.</text>
</comment>